<evidence type="ECO:0000259" key="3">
    <source>
        <dbReference type="Pfam" id="PF16978"/>
    </source>
</evidence>
<dbReference type="Proteomes" id="UP000799772">
    <property type="component" value="Unassembled WGS sequence"/>
</dbReference>
<comment type="caution">
    <text evidence="5">The sequence shown here is derived from an EMBL/GenBank/DDBJ whole genome shotgun (WGS) entry which is preliminary data.</text>
</comment>
<feature type="compositionally biased region" description="Pro residues" evidence="2">
    <location>
        <begin position="323"/>
        <end position="336"/>
    </location>
</feature>
<feature type="compositionally biased region" description="Acidic residues" evidence="2">
    <location>
        <begin position="250"/>
        <end position="270"/>
    </location>
</feature>
<dbReference type="InterPro" id="IPR031313">
    <property type="entry name" value="Sin1_PH_dom"/>
</dbReference>
<keyword evidence="6" id="KW-1185">Reference proteome</keyword>
<feature type="compositionally biased region" description="Acidic residues" evidence="2">
    <location>
        <begin position="122"/>
        <end position="139"/>
    </location>
</feature>
<feature type="region of interest" description="Disordered" evidence="2">
    <location>
        <begin position="682"/>
        <end position="701"/>
    </location>
</feature>
<feature type="compositionally biased region" description="Polar residues" evidence="2">
    <location>
        <begin position="271"/>
        <end position="286"/>
    </location>
</feature>
<dbReference type="PANTHER" id="PTHR13335:SF1">
    <property type="entry name" value="TARGET OF RAPAMYCIN COMPLEX 2 SUBUNIT MAPKAP1"/>
    <property type="match status" value="1"/>
</dbReference>
<feature type="region of interest" description="Disordered" evidence="2">
    <location>
        <begin position="78"/>
        <end position="336"/>
    </location>
</feature>
<dbReference type="AlphaFoldDB" id="A0A9P4M7H1"/>
<organism evidence="5 6">
    <name type="scientific">Rhizodiscina lignyota</name>
    <dbReference type="NCBI Taxonomy" id="1504668"/>
    <lineage>
        <taxon>Eukaryota</taxon>
        <taxon>Fungi</taxon>
        <taxon>Dikarya</taxon>
        <taxon>Ascomycota</taxon>
        <taxon>Pezizomycotina</taxon>
        <taxon>Dothideomycetes</taxon>
        <taxon>Pleosporomycetidae</taxon>
        <taxon>Aulographales</taxon>
        <taxon>Rhizodiscinaceae</taxon>
        <taxon>Rhizodiscina</taxon>
    </lineage>
</organism>
<dbReference type="InterPro" id="IPR031567">
    <property type="entry name" value="CRIM_dom"/>
</dbReference>
<dbReference type="Pfam" id="PF16979">
    <property type="entry name" value="SIN1_PH"/>
    <property type="match status" value="1"/>
</dbReference>
<reference evidence="5" key="1">
    <citation type="journal article" date="2020" name="Stud. Mycol.">
        <title>101 Dothideomycetes genomes: a test case for predicting lifestyles and emergence of pathogens.</title>
        <authorList>
            <person name="Haridas S."/>
            <person name="Albert R."/>
            <person name="Binder M."/>
            <person name="Bloem J."/>
            <person name="Labutti K."/>
            <person name="Salamov A."/>
            <person name="Andreopoulos B."/>
            <person name="Baker S."/>
            <person name="Barry K."/>
            <person name="Bills G."/>
            <person name="Bluhm B."/>
            <person name="Cannon C."/>
            <person name="Castanera R."/>
            <person name="Culley D."/>
            <person name="Daum C."/>
            <person name="Ezra D."/>
            <person name="Gonzalez J."/>
            <person name="Henrissat B."/>
            <person name="Kuo A."/>
            <person name="Liang C."/>
            <person name="Lipzen A."/>
            <person name="Lutzoni F."/>
            <person name="Magnuson J."/>
            <person name="Mondo S."/>
            <person name="Nolan M."/>
            <person name="Ohm R."/>
            <person name="Pangilinan J."/>
            <person name="Park H.-J."/>
            <person name="Ramirez L."/>
            <person name="Alfaro M."/>
            <person name="Sun H."/>
            <person name="Tritt A."/>
            <person name="Yoshinaga Y."/>
            <person name="Zwiers L.-H."/>
            <person name="Turgeon B."/>
            <person name="Goodwin S."/>
            <person name="Spatafora J."/>
            <person name="Crous P."/>
            <person name="Grigoriev I."/>
        </authorList>
    </citation>
    <scope>NUCLEOTIDE SEQUENCE</scope>
    <source>
        <strain evidence="5">CBS 133067</strain>
    </source>
</reference>
<dbReference type="Gene3D" id="2.30.29.30">
    <property type="entry name" value="Pleckstrin-homology domain (PH domain)/Phosphotyrosine-binding domain (PTB)"/>
    <property type="match status" value="1"/>
</dbReference>
<feature type="compositionally biased region" description="Basic and acidic residues" evidence="2">
    <location>
        <begin position="183"/>
        <end position="192"/>
    </location>
</feature>
<feature type="domain" description="SIN1-type PH" evidence="4">
    <location>
        <begin position="718"/>
        <end position="826"/>
    </location>
</feature>
<evidence type="ECO:0008006" key="7">
    <source>
        <dbReference type="Google" id="ProtNLM"/>
    </source>
</evidence>
<evidence type="ECO:0000313" key="5">
    <source>
        <dbReference type="EMBL" id="KAF2100423.1"/>
    </source>
</evidence>
<gene>
    <name evidence="5" type="ORF">NA57DRAFT_37284</name>
</gene>
<evidence type="ECO:0000313" key="6">
    <source>
        <dbReference type="Proteomes" id="UP000799772"/>
    </source>
</evidence>
<dbReference type="OrthoDB" id="241990at2759"/>
<dbReference type="InterPro" id="IPR011993">
    <property type="entry name" value="PH-like_dom_sf"/>
</dbReference>
<dbReference type="GO" id="GO:0005546">
    <property type="term" value="F:phosphatidylinositol-4,5-bisphosphate binding"/>
    <property type="evidence" value="ECO:0007669"/>
    <property type="project" value="TreeGrafter"/>
</dbReference>
<feature type="compositionally biased region" description="Low complexity" evidence="2">
    <location>
        <begin position="209"/>
        <end position="223"/>
    </location>
</feature>
<dbReference type="GO" id="GO:0005737">
    <property type="term" value="C:cytoplasm"/>
    <property type="evidence" value="ECO:0007669"/>
    <property type="project" value="TreeGrafter"/>
</dbReference>
<dbReference type="CDD" id="cd01765">
    <property type="entry name" value="FERM_F0_F1"/>
    <property type="match status" value="1"/>
</dbReference>
<dbReference type="InterPro" id="IPR008828">
    <property type="entry name" value="Sin1/Avo1"/>
</dbReference>
<comment type="similarity">
    <text evidence="1">Belongs to the SIN1 family.</text>
</comment>
<dbReference type="PANTHER" id="PTHR13335">
    <property type="entry name" value="TARGET OF RAPAMYCIN COMPLEX 2 SUBUNIT MAPKAP1"/>
    <property type="match status" value="1"/>
</dbReference>
<evidence type="ECO:0000256" key="2">
    <source>
        <dbReference type="SAM" id="MobiDB-lite"/>
    </source>
</evidence>
<sequence length="833" mass="91390">MSLLQNDEFVIYQLRTAFLTHNRDAYPERLITVNTSVLNDPAFRAAGWAPNASEIKRTYSPPIPTVVTSEYFRAPAPAELDAPSGFGDDEEEGGMVTGGGGSNDTVGPTRDVRRRRRREREMEDEDSSDLSDESDEADEPTAVQQLKFTKMPLRSRAGSSPLQESNVKKNGPSVMVTSPSKPPDNDHLKRGDSISTVETIKGRPRRDTTTSSELSSENEIEQSLFRKRTINGQRAANASKMLTLRIQEAEREDDEPGHEDGEDAGVDSDDSSITSEFSGTADSTSILGEVGDDLTSPLETRLPQLPPLPGGTPRDNSPRKSKQPPPVLQALPPPRPISIIQPSSLLSMALKVKNKKPESPFEQFATLSGKGDPNPLYIKLYLPHCKSIKVSELLIRRTTDSGNPVTVAEAIGLALYRYGEENLEPPIEGSKMNINCWNFRMVEDEEVEYDFSAITRTKPMTDFTSNNNRPQRGRARDKPWDEFALVEASEREFQDNERQTPKYSQEAKAAQEASEVAAAAPNIQIKSEHPSPIPTPAPRNPIMGPIFTATTRKDSSNLLDAPAGPVSHAVPRTGPPKTITIHFTDDNFLTRTTAIEVTTDTYIAEVFDQVCKKLNVDKAIYVLKVHGSSTVAPTDRTIEALGDRSELDLVRRRFMGADGVAGIGLAGSPASGSPNAPLLITPGGTTTKKTKSGKQVIVGPTPLHPLAARNDAFLTANNYKRFNVIRKQPMSFSSSSSRVLALDGEYLHIMPSQEGHGAGGKGLLEAPGKTTTVHYSSVVGCKVSRRHPRMLSVHVYKEKETKRYDFEARSQPEANEIIREIKKGVERFQEGVM</sequence>
<accession>A0A9P4M7H1</accession>
<dbReference type="Pfam" id="PF16978">
    <property type="entry name" value="CRIM"/>
    <property type="match status" value="1"/>
</dbReference>
<dbReference type="GO" id="GO:0031932">
    <property type="term" value="C:TORC2 complex"/>
    <property type="evidence" value="ECO:0007669"/>
    <property type="project" value="InterPro"/>
</dbReference>
<proteinExistence type="inferred from homology"/>
<protein>
    <recommendedName>
        <fullName evidence="7">SIN1-domain-containing protein</fullName>
    </recommendedName>
</protein>
<name>A0A9P4M7H1_9PEZI</name>
<evidence type="ECO:0000259" key="4">
    <source>
        <dbReference type="Pfam" id="PF16979"/>
    </source>
</evidence>
<feature type="domain" description="CRIM" evidence="3">
    <location>
        <begin position="344"/>
        <end position="497"/>
    </location>
</feature>
<dbReference type="EMBL" id="ML978124">
    <property type="protein sequence ID" value="KAF2100423.1"/>
    <property type="molecule type" value="Genomic_DNA"/>
</dbReference>
<evidence type="ECO:0000256" key="1">
    <source>
        <dbReference type="ARBA" id="ARBA00009407"/>
    </source>
</evidence>
<dbReference type="GO" id="GO:0005886">
    <property type="term" value="C:plasma membrane"/>
    <property type="evidence" value="ECO:0007669"/>
    <property type="project" value="TreeGrafter"/>
</dbReference>
<dbReference type="GO" id="GO:0038203">
    <property type="term" value="P:TORC2 signaling"/>
    <property type="evidence" value="ECO:0007669"/>
    <property type="project" value="TreeGrafter"/>
</dbReference>